<dbReference type="PANTHER" id="PTHR23342:SF20">
    <property type="entry name" value="[LYSW]-AMINOADIPATE KINASE"/>
    <property type="match status" value="1"/>
</dbReference>
<dbReference type="RefSeq" id="WP_169144101.1">
    <property type="nucleotide sequence ID" value="NZ_JABBGA010000001.1"/>
</dbReference>
<dbReference type="GO" id="GO:0005737">
    <property type="term" value="C:cytoplasm"/>
    <property type="evidence" value="ECO:0007669"/>
    <property type="project" value="InterPro"/>
</dbReference>
<evidence type="ECO:0000313" key="11">
    <source>
        <dbReference type="EMBL" id="NML24476.1"/>
    </source>
</evidence>
<protein>
    <recommendedName>
        <fullName evidence="1">Acetylglutamate kinase</fullName>
    </recommendedName>
    <alternativeName>
        <fullName evidence="8">N-acetyl-L-glutamate 5-phosphotransferase</fullName>
    </alternativeName>
    <alternativeName>
        <fullName evidence="9">NAG kinase</fullName>
    </alternativeName>
</protein>
<keyword evidence="6" id="KW-0067">ATP-binding</keyword>
<dbReference type="InterPro" id="IPR036393">
    <property type="entry name" value="AceGlu_kinase-like_sf"/>
</dbReference>
<keyword evidence="4" id="KW-0547">Nucleotide-binding</keyword>
<organism evidence="11 12">
    <name type="scientific">Zoogloea dura</name>
    <dbReference type="NCBI Taxonomy" id="2728840"/>
    <lineage>
        <taxon>Bacteria</taxon>
        <taxon>Pseudomonadati</taxon>
        <taxon>Pseudomonadota</taxon>
        <taxon>Betaproteobacteria</taxon>
        <taxon>Rhodocyclales</taxon>
        <taxon>Zoogloeaceae</taxon>
        <taxon>Zoogloea</taxon>
    </lineage>
</organism>
<dbReference type="GO" id="GO:0003991">
    <property type="term" value="F:acetylglutamate kinase activity"/>
    <property type="evidence" value="ECO:0007669"/>
    <property type="project" value="TreeGrafter"/>
</dbReference>
<feature type="domain" description="Aspartate/glutamate/uridylate kinase" evidence="10">
    <location>
        <begin position="76"/>
        <end position="225"/>
    </location>
</feature>
<evidence type="ECO:0000313" key="12">
    <source>
        <dbReference type="Proteomes" id="UP000580043"/>
    </source>
</evidence>
<evidence type="ECO:0000259" key="10">
    <source>
        <dbReference type="Pfam" id="PF00696"/>
    </source>
</evidence>
<dbReference type="Pfam" id="PF00696">
    <property type="entry name" value="AA_kinase"/>
    <property type="match status" value="1"/>
</dbReference>
<comment type="pathway">
    <text evidence="7">Amino-acid biosynthesis.</text>
</comment>
<sequence length="276" mass="29022">MAPTHLTAADPVRPFGKLQARILAETLPYLRAYHSKIFVVDYGLRGTGDPAAWNSLGRDLALLSLVGLRLVVVHRGGALNGELVSLINRHGGRAVGVSGLDGGFLQAYAAPLAAMGDHAGESVRVDPELLQMYFGRGLLPVVRPLATGPDGQACPVDGGRTAAAIATRLSAAKLIVMGDAPGILGERGRVLHRLSASEFEALAPMGEHRHLAEALRAGVGAVHVVDARRPEVLLLEILTRDSQGSLVLPDPAAGVIARSAQYLDLSQHGDESHETH</sequence>
<dbReference type="GO" id="GO:0006526">
    <property type="term" value="P:L-arginine biosynthetic process"/>
    <property type="evidence" value="ECO:0007669"/>
    <property type="project" value="TreeGrafter"/>
</dbReference>
<dbReference type="GO" id="GO:0005524">
    <property type="term" value="F:ATP binding"/>
    <property type="evidence" value="ECO:0007669"/>
    <property type="project" value="UniProtKB-KW"/>
</dbReference>
<evidence type="ECO:0000256" key="3">
    <source>
        <dbReference type="ARBA" id="ARBA00022679"/>
    </source>
</evidence>
<reference evidence="11 12" key="1">
    <citation type="submission" date="2020-04" db="EMBL/GenBank/DDBJ databases">
        <title>Zoogloea sp. G-4-1-14 isolated from soil.</title>
        <authorList>
            <person name="Dahal R.H."/>
        </authorList>
    </citation>
    <scope>NUCLEOTIDE SEQUENCE [LARGE SCALE GENOMIC DNA]</scope>
    <source>
        <strain evidence="11 12">G-4-1-14</strain>
    </source>
</reference>
<dbReference type="Proteomes" id="UP000580043">
    <property type="component" value="Unassembled WGS sequence"/>
</dbReference>
<dbReference type="SUPFAM" id="SSF53633">
    <property type="entry name" value="Carbamate kinase-like"/>
    <property type="match status" value="1"/>
</dbReference>
<keyword evidence="3" id="KW-0808">Transferase</keyword>
<evidence type="ECO:0000256" key="6">
    <source>
        <dbReference type="ARBA" id="ARBA00022840"/>
    </source>
</evidence>
<comment type="caution">
    <text evidence="11">The sequence shown here is derived from an EMBL/GenBank/DDBJ whole genome shotgun (WGS) entry which is preliminary data.</text>
</comment>
<evidence type="ECO:0000256" key="2">
    <source>
        <dbReference type="ARBA" id="ARBA00022605"/>
    </source>
</evidence>
<dbReference type="EMBL" id="JABBGA010000001">
    <property type="protein sequence ID" value="NML24476.1"/>
    <property type="molecule type" value="Genomic_DNA"/>
</dbReference>
<name>A0A848G050_9RHOO</name>
<evidence type="ECO:0000256" key="8">
    <source>
        <dbReference type="ARBA" id="ARBA00030178"/>
    </source>
</evidence>
<dbReference type="AlphaFoldDB" id="A0A848G050"/>
<dbReference type="InterPro" id="IPR001048">
    <property type="entry name" value="Asp/Glu/Uridylate_kinase"/>
</dbReference>
<accession>A0A848G050</accession>
<dbReference type="InterPro" id="IPR004662">
    <property type="entry name" value="AcgluKinase_fam"/>
</dbReference>
<dbReference type="PANTHER" id="PTHR23342">
    <property type="entry name" value="N-ACETYLGLUTAMATE SYNTHASE"/>
    <property type="match status" value="1"/>
</dbReference>
<gene>
    <name evidence="11" type="ORF">HHL15_01870</name>
</gene>
<dbReference type="PIRSF" id="PIRSF000728">
    <property type="entry name" value="NAGK"/>
    <property type="match status" value="1"/>
</dbReference>
<evidence type="ECO:0000256" key="4">
    <source>
        <dbReference type="ARBA" id="ARBA00022741"/>
    </source>
</evidence>
<evidence type="ECO:0000256" key="5">
    <source>
        <dbReference type="ARBA" id="ARBA00022777"/>
    </source>
</evidence>
<evidence type="ECO:0000256" key="7">
    <source>
        <dbReference type="ARBA" id="ARBA00029440"/>
    </source>
</evidence>
<proteinExistence type="predicted"/>
<keyword evidence="2" id="KW-0028">Amino-acid biosynthesis</keyword>
<keyword evidence="5 11" id="KW-0418">Kinase</keyword>
<keyword evidence="12" id="KW-1185">Reference proteome</keyword>
<evidence type="ECO:0000256" key="1">
    <source>
        <dbReference type="ARBA" id="ARBA00021197"/>
    </source>
</evidence>
<dbReference type="Gene3D" id="3.40.1160.10">
    <property type="entry name" value="Acetylglutamate kinase-like"/>
    <property type="match status" value="2"/>
</dbReference>
<evidence type="ECO:0000256" key="9">
    <source>
        <dbReference type="ARBA" id="ARBA00030639"/>
    </source>
</evidence>